<dbReference type="EMBL" id="UINC01011914">
    <property type="protein sequence ID" value="SVA52299.1"/>
    <property type="molecule type" value="Genomic_DNA"/>
</dbReference>
<dbReference type="Pfam" id="PF00005">
    <property type="entry name" value="ABC_tran"/>
    <property type="match status" value="1"/>
</dbReference>
<dbReference type="InterPro" id="IPR015854">
    <property type="entry name" value="ABC_transpr_LolD-like"/>
</dbReference>
<dbReference type="PROSITE" id="PS50893">
    <property type="entry name" value="ABC_TRANSPORTER_2"/>
    <property type="match status" value="1"/>
</dbReference>
<name>A0A381WIK5_9ZZZZ</name>
<evidence type="ECO:0000313" key="6">
    <source>
        <dbReference type="EMBL" id="SVA52299.1"/>
    </source>
</evidence>
<evidence type="ECO:0000256" key="4">
    <source>
        <dbReference type="ARBA" id="ARBA00022840"/>
    </source>
</evidence>
<evidence type="ECO:0000256" key="2">
    <source>
        <dbReference type="ARBA" id="ARBA00022448"/>
    </source>
</evidence>
<keyword evidence="2" id="KW-0813">Transport</keyword>
<evidence type="ECO:0000256" key="3">
    <source>
        <dbReference type="ARBA" id="ARBA00022741"/>
    </source>
</evidence>
<organism evidence="6">
    <name type="scientific">marine metagenome</name>
    <dbReference type="NCBI Taxonomy" id="408172"/>
    <lineage>
        <taxon>unclassified sequences</taxon>
        <taxon>metagenomes</taxon>
        <taxon>ecological metagenomes</taxon>
    </lineage>
</organism>
<dbReference type="GO" id="GO:0005886">
    <property type="term" value="C:plasma membrane"/>
    <property type="evidence" value="ECO:0007669"/>
    <property type="project" value="TreeGrafter"/>
</dbReference>
<dbReference type="GO" id="GO:0022857">
    <property type="term" value="F:transmembrane transporter activity"/>
    <property type="evidence" value="ECO:0007669"/>
    <property type="project" value="TreeGrafter"/>
</dbReference>
<dbReference type="PANTHER" id="PTHR24220:SF689">
    <property type="entry name" value="LIPOPROTEIN-RELEASING SYSTEM ATP-BINDING PROTEIN LOLD"/>
    <property type="match status" value="1"/>
</dbReference>
<comment type="similarity">
    <text evidence="1">Belongs to the ABC transporter superfamily.</text>
</comment>
<feature type="domain" description="ABC transporter" evidence="5">
    <location>
        <begin position="1"/>
        <end position="195"/>
    </location>
</feature>
<dbReference type="InterPro" id="IPR003439">
    <property type="entry name" value="ABC_transporter-like_ATP-bd"/>
</dbReference>
<evidence type="ECO:0000259" key="5">
    <source>
        <dbReference type="PROSITE" id="PS50893"/>
    </source>
</evidence>
<dbReference type="InterPro" id="IPR027417">
    <property type="entry name" value="P-loop_NTPase"/>
</dbReference>
<proteinExistence type="inferred from homology"/>
<dbReference type="InterPro" id="IPR003593">
    <property type="entry name" value="AAA+_ATPase"/>
</dbReference>
<dbReference type="InterPro" id="IPR017911">
    <property type="entry name" value="MacB-like_ATP-bd"/>
</dbReference>
<dbReference type="SMART" id="SM00382">
    <property type="entry name" value="AAA"/>
    <property type="match status" value="1"/>
</dbReference>
<dbReference type="InterPro" id="IPR017871">
    <property type="entry name" value="ABC_transporter-like_CS"/>
</dbReference>
<dbReference type="Gene3D" id="3.40.50.300">
    <property type="entry name" value="P-loop containing nucleotide triphosphate hydrolases"/>
    <property type="match status" value="1"/>
</dbReference>
<dbReference type="GO" id="GO:0005524">
    <property type="term" value="F:ATP binding"/>
    <property type="evidence" value="ECO:0007669"/>
    <property type="project" value="UniProtKB-KW"/>
</dbReference>
<dbReference type="CDD" id="cd03255">
    <property type="entry name" value="ABC_MJ0796_LolCDE_FtsE"/>
    <property type="match status" value="1"/>
</dbReference>
<feature type="non-terminal residue" evidence="6">
    <location>
        <position position="195"/>
    </location>
</feature>
<dbReference type="AlphaFoldDB" id="A0A381WIK5"/>
<keyword evidence="3" id="KW-0547">Nucleotide-binding</keyword>
<evidence type="ECO:0000256" key="1">
    <source>
        <dbReference type="ARBA" id="ARBA00005417"/>
    </source>
</evidence>
<gene>
    <name evidence="6" type="ORF">METZ01_LOCUS105153</name>
</gene>
<sequence length="195" mass="21429">MCIEVLRSINFSLETSKSLAILGSSGSGKTTLLHLLAGLDIATSGNILYKEKEIGNLDVDQRAIFRNKEMGFVYQFHHLLPEFDAMENVALPIQMAGSNVEKAQREAKELLNQVGLSKRFNHLPGQLSGGERQRVAVARALANSPACLIMDEPTGDLDMKNAKTTVDLIINIVKERSLSLIIATHDMNLANRLDD</sequence>
<protein>
    <recommendedName>
        <fullName evidence="5">ABC transporter domain-containing protein</fullName>
    </recommendedName>
</protein>
<keyword evidence="4" id="KW-0067">ATP-binding</keyword>
<accession>A0A381WIK5</accession>
<dbReference type="GO" id="GO:0016887">
    <property type="term" value="F:ATP hydrolysis activity"/>
    <property type="evidence" value="ECO:0007669"/>
    <property type="project" value="InterPro"/>
</dbReference>
<dbReference type="PROSITE" id="PS00211">
    <property type="entry name" value="ABC_TRANSPORTER_1"/>
    <property type="match status" value="1"/>
</dbReference>
<reference evidence="6" key="1">
    <citation type="submission" date="2018-05" db="EMBL/GenBank/DDBJ databases">
        <authorList>
            <person name="Lanie J.A."/>
            <person name="Ng W.-L."/>
            <person name="Kazmierczak K.M."/>
            <person name="Andrzejewski T.M."/>
            <person name="Davidsen T.M."/>
            <person name="Wayne K.J."/>
            <person name="Tettelin H."/>
            <person name="Glass J.I."/>
            <person name="Rusch D."/>
            <person name="Podicherti R."/>
            <person name="Tsui H.-C.T."/>
            <person name="Winkler M.E."/>
        </authorList>
    </citation>
    <scope>NUCLEOTIDE SEQUENCE</scope>
</reference>
<dbReference type="PANTHER" id="PTHR24220">
    <property type="entry name" value="IMPORT ATP-BINDING PROTEIN"/>
    <property type="match status" value="1"/>
</dbReference>
<dbReference type="SUPFAM" id="SSF52540">
    <property type="entry name" value="P-loop containing nucleoside triphosphate hydrolases"/>
    <property type="match status" value="1"/>
</dbReference>